<evidence type="ECO:0000259" key="1">
    <source>
        <dbReference type="PROSITE" id="PS50943"/>
    </source>
</evidence>
<accession>A0A6J5MDN3</accession>
<dbReference type="EMBL" id="LR797153">
    <property type="protein sequence ID" value="CAB4189851.1"/>
    <property type="molecule type" value="Genomic_DNA"/>
</dbReference>
<dbReference type="CDD" id="cd00093">
    <property type="entry name" value="HTH_XRE"/>
    <property type="match status" value="1"/>
</dbReference>
<dbReference type="EMBL" id="LR796428">
    <property type="protein sequence ID" value="CAB4144704.1"/>
    <property type="molecule type" value="Genomic_DNA"/>
</dbReference>
<feature type="domain" description="HTH cro/C1-type" evidence="1">
    <location>
        <begin position="56"/>
        <end position="112"/>
    </location>
</feature>
<dbReference type="PROSITE" id="PS50943">
    <property type="entry name" value="HTH_CROC1"/>
    <property type="match status" value="1"/>
</dbReference>
<dbReference type="Gene3D" id="1.10.260.40">
    <property type="entry name" value="lambda repressor-like DNA-binding domains"/>
    <property type="match status" value="1"/>
</dbReference>
<evidence type="ECO:0000313" key="3">
    <source>
        <dbReference type="EMBL" id="CAB4189851.1"/>
    </source>
</evidence>
<reference evidence="2" key="1">
    <citation type="submission" date="2020-04" db="EMBL/GenBank/DDBJ databases">
        <authorList>
            <person name="Chiriac C."/>
            <person name="Salcher M."/>
            <person name="Ghai R."/>
            <person name="Kavagutti S V."/>
        </authorList>
    </citation>
    <scope>NUCLEOTIDE SEQUENCE</scope>
</reference>
<dbReference type="GO" id="GO:0003677">
    <property type="term" value="F:DNA binding"/>
    <property type="evidence" value="ECO:0007669"/>
    <property type="project" value="InterPro"/>
</dbReference>
<proteinExistence type="predicted"/>
<gene>
    <name evidence="3" type="ORF">UFOVP1200_20</name>
    <name evidence="2" type="ORF">UFOVP469_47</name>
</gene>
<sequence length="201" mass="21549">MAKVASGQRRSRGRMAPTKAAAIVLDGLGADIPAPGPGPRSSEELTVVDQIIAANLVAARQESGMSAHVLASRLTGRMSAHAYYRWERGAIKIAGARLWELSIILEKPISYFFDGARGFLVGMSDDRSIKDIISPQTMDALRMISLMNDDRRNAVMTMMRACMIAELVEAEALAQPASDIPAEAIGAGPTTYRGDDTLTAD</sequence>
<organism evidence="2">
    <name type="scientific">uncultured Caudovirales phage</name>
    <dbReference type="NCBI Taxonomy" id="2100421"/>
    <lineage>
        <taxon>Viruses</taxon>
        <taxon>Duplodnaviria</taxon>
        <taxon>Heunggongvirae</taxon>
        <taxon>Uroviricota</taxon>
        <taxon>Caudoviricetes</taxon>
        <taxon>Peduoviridae</taxon>
        <taxon>Maltschvirus</taxon>
        <taxon>Maltschvirus maltsch</taxon>
    </lineage>
</organism>
<dbReference type="InterPro" id="IPR001387">
    <property type="entry name" value="Cro/C1-type_HTH"/>
</dbReference>
<dbReference type="SUPFAM" id="SSF47413">
    <property type="entry name" value="lambda repressor-like DNA-binding domains"/>
    <property type="match status" value="1"/>
</dbReference>
<name>A0A6J5MDN3_9CAUD</name>
<evidence type="ECO:0000313" key="2">
    <source>
        <dbReference type="EMBL" id="CAB4144704.1"/>
    </source>
</evidence>
<dbReference type="InterPro" id="IPR010982">
    <property type="entry name" value="Lambda_DNA-bd_dom_sf"/>
</dbReference>
<protein>
    <submittedName>
        <fullName evidence="2">HTH_XRE domain containing protein</fullName>
    </submittedName>
</protein>